<name>A0ABW0SI43_9GAMM</name>
<dbReference type="PANTHER" id="PTHR43305:SF1">
    <property type="entry name" value="FAMILY N-ACETYLTRANSFERASE, PUTATIVE (AFU_ORTHOLOGUE AFUA_2G01380)-RELATED"/>
    <property type="match status" value="1"/>
</dbReference>
<dbReference type="RefSeq" id="WP_386752069.1">
    <property type="nucleotide sequence ID" value="NZ_JBHSNM010000001.1"/>
</dbReference>
<dbReference type="EMBL" id="JBHSNM010000001">
    <property type="protein sequence ID" value="MFC5568551.1"/>
    <property type="molecule type" value="Genomic_DNA"/>
</dbReference>
<gene>
    <name evidence="2" type="ORF">ACFPN1_00525</name>
</gene>
<comment type="caution">
    <text evidence="2">The sequence shown here is derived from an EMBL/GenBank/DDBJ whole genome shotgun (WGS) entry which is preliminary data.</text>
</comment>
<dbReference type="GO" id="GO:0016746">
    <property type="term" value="F:acyltransferase activity"/>
    <property type="evidence" value="ECO:0007669"/>
    <property type="project" value="UniProtKB-KW"/>
</dbReference>
<proteinExistence type="predicted"/>
<dbReference type="Proteomes" id="UP001596036">
    <property type="component" value="Unassembled WGS sequence"/>
</dbReference>
<organism evidence="2 3">
    <name type="scientific">Lysobacter yangpyeongensis</name>
    <dbReference type="NCBI Taxonomy" id="346182"/>
    <lineage>
        <taxon>Bacteria</taxon>
        <taxon>Pseudomonadati</taxon>
        <taxon>Pseudomonadota</taxon>
        <taxon>Gammaproteobacteria</taxon>
        <taxon>Lysobacterales</taxon>
        <taxon>Lysobacteraceae</taxon>
        <taxon>Lysobacter</taxon>
    </lineage>
</organism>
<keyword evidence="2" id="KW-0808">Transferase</keyword>
<dbReference type="PROSITE" id="PS51186">
    <property type="entry name" value="GNAT"/>
    <property type="match status" value="1"/>
</dbReference>
<dbReference type="SUPFAM" id="SSF55729">
    <property type="entry name" value="Acyl-CoA N-acyltransferases (Nat)"/>
    <property type="match status" value="1"/>
</dbReference>
<dbReference type="InterPro" id="IPR000182">
    <property type="entry name" value="GNAT_dom"/>
</dbReference>
<sequence length="162" mass="18160">MKFPRIVLHRGDDPGHVDTVRALFREYAQAIGTDLEYQGFTAELEALPVPYVSPRGAIFIASVDDQVAGCVALKRLDERSGEMKRLYVRPAFRSFGLGRRLIVAVIQAAREAGYGELRLDTLASMESAQALYRRLGFTEIAPYSSNYLPGTRFFALDLREEI</sequence>
<evidence type="ECO:0000259" key="1">
    <source>
        <dbReference type="PROSITE" id="PS51186"/>
    </source>
</evidence>
<dbReference type="InterPro" id="IPR016181">
    <property type="entry name" value="Acyl_CoA_acyltransferase"/>
</dbReference>
<dbReference type="EC" id="2.3.-.-" evidence="2"/>
<feature type="domain" description="N-acetyltransferase" evidence="1">
    <location>
        <begin position="7"/>
        <end position="162"/>
    </location>
</feature>
<dbReference type="CDD" id="cd04301">
    <property type="entry name" value="NAT_SF"/>
    <property type="match status" value="1"/>
</dbReference>
<evidence type="ECO:0000313" key="3">
    <source>
        <dbReference type="Proteomes" id="UP001596036"/>
    </source>
</evidence>
<dbReference type="PANTHER" id="PTHR43305">
    <property type="entry name" value="FAMILY N-ACETYLTRANSFERASE, PUTATIVE (AFU_ORTHOLOGUE AFUA_2G01380)-RELATED"/>
    <property type="match status" value="1"/>
</dbReference>
<accession>A0ABW0SI43</accession>
<keyword evidence="2" id="KW-0012">Acyltransferase</keyword>
<dbReference type="Pfam" id="PF00583">
    <property type="entry name" value="Acetyltransf_1"/>
    <property type="match status" value="1"/>
</dbReference>
<dbReference type="InterPro" id="IPR052777">
    <property type="entry name" value="Acetyltransferase_Enz"/>
</dbReference>
<protein>
    <submittedName>
        <fullName evidence="2">GNAT family N-acetyltransferase</fullName>
        <ecNumber evidence="2">2.3.-.-</ecNumber>
    </submittedName>
</protein>
<evidence type="ECO:0000313" key="2">
    <source>
        <dbReference type="EMBL" id="MFC5568551.1"/>
    </source>
</evidence>
<keyword evidence="3" id="KW-1185">Reference proteome</keyword>
<reference evidence="3" key="1">
    <citation type="journal article" date="2019" name="Int. J. Syst. Evol. Microbiol.">
        <title>The Global Catalogue of Microorganisms (GCM) 10K type strain sequencing project: providing services to taxonomists for standard genome sequencing and annotation.</title>
        <authorList>
            <consortium name="The Broad Institute Genomics Platform"/>
            <consortium name="The Broad Institute Genome Sequencing Center for Infectious Disease"/>
            <person name="Wu L."/>
            <person name="Ma J."/>
        </authorList>
    </citation>
    <scope>NUCLEOTIDE SEQUENCE [LARGE SCALE GENOMIC DNA]</scope>
    <source>
        <strain evidence="3">KACC 11407</strain>
    </source>
</reference>
<dbReference type="Gene3D" id="3.40.630.30">
    <property type="match status" value="1"/>
</dbReference>